<keyword evidence="7" id="KW-0653">Protein transport</keyword>
<dbReference type="Gene3D" id="3.30.420.270">
    <property type="match status" value="1"/>
</dbReference>
<dbReference type="Pfam" id="PF02472">
    <property type="entry name" value="ExbD"/>
    <property type="match status" value="1"/>
</dbReference>
<keyword evidence="7" id="KW-0813">Transport</keyword>
<comment type="similarity">
    <text evidence="2 7">Belongs to the ExbD/TolR family.</text>
</comment>
<evidence type="ECO:0000256" key="5">
    <source>
        <dbReference type="ARBA" id="ARBA00022989"/>
    </source>
</evidence>
<sequence length="151" mass="16366">MKLPSSRSRREQVELQLTPMIDCVFLLMVYFIWSSSFEIAEQSIPGSVQVTSPVAGSSTPTNEPPPPEADFDQVVVRLIGDESSQTVLLNDVPQVSLVALESALATLAAIKSDVPVIVHPDAEIPLGNAIDVYDRARLAGFSQVRFAATER</sequence>
<comment type="subcellular location">
    <subcellularLocation>
        <location evidence="1">Cell membrane</location>
        <topology evidence="1">Single-pass membrane protein</topology>
    </subcellularLocation>
    <subcellularLocation>
        <location evidence="7">Cell membrane</location>
        <topology evidence="7">Single-pass type II membrane protein</topology>
    </subcellularLocation>
</comment>
<dbReference type="HOGENOM" id="CLU_085305_3_0_0"/>
<protein>
    <submittedName>
        <fullName evidence="9">Biopolymer transport protein ExbD/TolR</fullName>
    </submittedName>
</protein>
<dbReference type="InterPro" id="IPR003400">
    <property type="entry name" value="ExbD"/>
</dbReference>
<keyword evidence="3" id="KW-1003">Cell membrane</keyword>
<evidence type="ECO:0000313" key="9">
    <source>
        <dbReference type="EMBL" id="ADB15650.1"/>
    </source>
</evidence>
<keyword evidence="4 7" id="KW-0812">Transmembrane</keyword>
<dbReference type="STRING" id="530564.Psta_0965"/>
<dbReference type="AlphaFoldDB" id="D2R7F4"/>
<gene>
    <name evidence="9" type="ordered locus">Psta_0965</name>
</gene>
<dbReference type="eggNOG" id="COG0848">
    <property type="taxonomic scope" value="Bacteria"/>
</dbReference>
<keyword evidence="6" id="KW-0472">Membrane</keyword>
<reference evidence="9 10" key="1">
    <citation type="journal article" date="2009" name="Stand. Genomic Sci.">
        <title>Complete genome sequence of Pirellula staleyi type strain (ATCC 27377).</title>
        <authorList>
            <person name="Clum A."/>
            <person name="Tindall B.J."/>
            <person name="Sikorski J."/>
            <person name="Ivanova N."/>
            <person name="Mavrommatis K."/>
            <person name="Lucas S."/>
            <person name="Glavina del Rio T."/>
            <person name="Nolan M."/>
            <person name="Chen F."/>
            <person name="Tice H."/>
            <person name="Pitluck S."/>
            <person name="Cheng J.F."/>
            <person name="Chertkov O."/>
            <person name="Brettin T."/>
            <person name="Han C."/>
            <person name="Detter J.C."/>
            <person name="Kuske C."/>
            <person name="Bruce D."/>
            <person name="Goodwin L."/>
            <person name="Ovchinikova G."/>
            <person name="Pati A."/>
            <person name="Mikhailova N."/>
            <person name="Chen A."/>
            <person name="Palaniappan K."/>
            <person name="Land M."/>
            <person name="Hauser L."/>
            <person name="Chang Y.J."/>
            <person name="Jeffries C.D."/>
            <person name="Chain P."/>
            <person name="Rohde M."/>
            <person name="Goker M."/>
            <person name="Bristow J."/>
            <person name="Eisen J.A."/>
            <person name="Markowitz V."/>
            <person name="Hugenholtz P."/>
            <person name="Kyrpides N.C."/>
            <person name="Klenk H.P."/>
            <person name="Lapidus A."/>
        </authorList>
    </citation>
    <scope>NUCLEOTIDE SEQUENCE [LARGE SCALE GENOMIC DNA]</scope>
    <source>
        <strain evidence="10">ATCC 27377 / DSM 6068 / ICPB 4128</strain>
    </source>
</reference>
<evidence type="ECO:0000256" key="2">
    <source>
        <dbReference type="ARBA" id="ARBA00005811"/>
    </source>
</evidence>
<evidence type="ECO:0000256" key="4">
    <source>
        <dbReference type="ARBA" id="ARBA00022692"/>
    </source>
</evidence>
<feature type="region of interest" description="Disordered" evidence="8">
    <location>
        <begin position="50"/>
        <end position="69"/>
    </location>
</feature>
<dbReference type="PANTHER" id="PTHR30558">
    <property type="entry name" value="EXBD MEMBRANE COMPONENT OF PMF-DRIVEN MACROMOLECULE IMPORT SYSTEM"/>
    <property type="match status" value="1"/>
</dbReference>
<dbReference type="EMBL" id="CP001848">
    <property type="protein sequence ID" value="ADB15650.1"/>
    <property type="molecule type" value="Genomic_DNA"/>
</dbReference>
<evidence type="ECO:0000256" key="6">
    <source>
        <dbReference type="ARBA" id="ARBA00023136"/>
    </source>
</evidence>
<dbReference type="Proteomes" id="UP000001887">
    <property type="component" value="Chromosome"/>
</dbReference>
<evidence type="ECO:0000256" key="8">
    <source>
        <dbReference type="SAM" id="MobiDB-lite"/>
    </source>
</evidence>
<dbReference type="GO" id="GO:0022857">
    <property type="term" value="F:transmembrane transporter activity"/>
    <property type="evidence" value="ECO:0007669"/>
    <property type="project" value="InterPro"/>
</dbReference>
<organism evidence="9 10">
    <name type="scientific">Pirellula staleyi (strain ATCC 27377 / DSM 6068 / ICPB 4128)</name>
    <name type="common">Pirella staleyi</name>
    <dbReference type="NCBI Taxonomy" id="530564"/>
    <lineage>
        <taxon>Bacteria</taxon>
        <taxon>Pseudomonadati</taxon>
        <taxon>Planctomycetota</taxon>
        <taxon>Planctomycetia</taxon>
        <taxon>Pirellulales</taxon>
        <taxon>Pirellulaceae</taxon>
        <taxon>Pirellula</taxon>
    </lineage>
</organism>
<evidence type="ECO:0000256" key="3">
    <source>
        <dbReference type="ARBA" id="ARBA00022475"/>
    </source>
</evidence>
<dbReference type="GO" id="GO:0015031">
    <property type="term" value="P:protein transport"/>
    <property type="evidence" value="ECO:0007669"/>
    <property type="project" value="UniProtKB-KW"/>
</dbReference>
<evidence type="ECO:0000313" key="10">
    <source>
        <dbReference type="Proteomes" id="UP000001887"/>
    </source>
</evidence>
<accession>D2R7F4</accession>
<keyword evidence="10" id="KW-1185">Reference proteome</keyword>
<evidence type="ECO:0000256" key="7">
    <source>
        <dbReference type="RuleBase" id="RU003879"/>
    </source>
</evidence>
<dbReference type="GO" id="GO:0005886">
    <property type="term" value="C:plasma membrane"/>
    <property type="evidence" value="ECO:0007669"/>
    <property type="project" value="UniProtKB-SubCell"/>
</dbReference>
<evidence type="ECO:0000256" key="1">
    <source>
        <dbReference type="ARBA" id="ARBA00004162"/>
    </source>
</evidence>
<keyword evidence="5" id="KW-1133">Transmembrane helix</keyword>
<name>D2R7F4_PIRSD</name>
<dbReference type="PANTHER" id="PTHR30558:SF3">
    <property type="entry name" value="BIOPOLYMER TRANSPORT PROTEIN EXBD-RELATED"/>
    <property type="match status" value="1"/>
</dbReference>
<dbReference type="KEGG" id="psl:Psta_0965"/>
<dbReference type="OrthoDB" id="281590at2"/>
<proteinExistence type="inferred from homology"/>